<reference evidence="11" key="2">
    <citation type="submission" date="2023-05" db="EMBL/GenBank/DDBJ databases">
        <authorList>
            <consortium name="Lawrence Berkeley National Laboratory"/>
            <person name="Steindorff A."/>
            <person name="Hensen N."/>
            <person name="Bonometti L."/>
            <person name="Westerberg I."/>
            <person name="Brannstrom I.O."/>
            <person name="Guillou S."/>
            <person name="Cros-Aarteil S."/>
            <person name="Calhoun S."/>
            <person name="Haridas S."/>
            <person name="Kuo A."/>
            <person name="Mondo S."/>
            <person name="Pangilinan J."/>
            <person name="Riley R."/>
            <person name="Labutti K."/>
            <person name="Andreopoulos B."/>
            <person name="Lipzen A."/>
            <person name="Chen C."/>
            <person name="Yanf M."/>
            <person name="Daum C."/>
            <person name="Ng V."/>
            <person name="Clum A."/>
            <person name="Ohm R."/>
            <person name="Martin F."/>
            <person name="Silar P."/>
            <person name="Natvig D."/>
            <person name="Lalanne C."/>
            <person name="Gautier V."/>
            <person name="Ament-Velasquez S.L."/>
            <person name="Kruys A."/>
            <person name="Hutchinson M.I."/>
            <person name="Powell A.J."/>
            <person name="Barry K."/>
            <person name="Miller A.N."/>
            <person name="Grigoriev I.V."/>
            <person name="Debuchy R."/>
            <person name="Gladieux P."/>
            <person name="Thoren M.H."/>
            <person name="Johannesson H."/>
        </authorList>
    </citation>
    <scope>NUCLEOTIDE SEQUENCE</scope>
    <source>
        <strain evidence="11">CBS 141.50</strain>
    </source>
</reference>
<comment type="caution">
    <text evidence="6">Lacks conserved residue(s) required for the propagation of feature annotation.</text>
</comment>
<dbReference type="InterPro" id="IPR036291">
    <property type="entry name" value="NAD(P)-bd_dom_sf"/>
</dbReference>
<sequence length="2185" mass="238925">MVDKQPMPIAIVGMSCRLPGEVSNPGEFYRMLCRKRSGWSLVPKDRFNAEAYRHPNPDKKGCMNSQGGYFIKDDISMFDAAFFDITKKEAESMDPAQRLLLECAYEALENSGTPREAVSGKNVGVFVGGNYGEHRVGNLRDLDHIPSFDATGNQGAFLAGRLAYYFNLKGPTFTVDTACSSSMHALHLAVQSIRAGESEQAIVGASHLITHPDIWVSMGKLRLFSDAGKTYAFDDRAKSGYARGEGAGCLILKPLDKAQADNDHIFSVITHTGINHNGRTVGIVAPSPEEQEELLKKVFSEANVDPRDVGFFEAHGTGTKKGDPIEATAIHKAVGKYFTEKDPLYIGSVKPNVGHLECASGIVSVIKSVLMLYYGFVLPNADFQRPNEAIPFESWMLKVATDQKPWPAKRKYVCVNNFGFSGSNSTCILQAAPQTRGLEMAENGAYSPLRLFILSANDEAALRNSIKRLGIWIEQHAELYQTTMPRNLAYTLCQRRSHLPWRVAVVAGMCSGVASALNSHDAVPARAPTEPPRVAFVYTGQGAQWFAMGRELLQTHPVFANAIRRADDVLSDIGADFSVFEELLRDKASSRVGQAHISQPICSAVQLALTDLFAAFGIRPAAVTGHSSGEIAAAYAAGALTFESAVAAAYYRGQVILELKRDHADLRGAMMAVGAGAVDLPSILERASTPTSRVVVACENSPSSSTLSGDEDAVDRVAVIFDEEGVFNRKLFVDVAYHSPHMKLLAKSYLKRVSHIEAPVNMEDSQVEFYSSLYGRKVSLNELGPQYWVDNLTQAVRFSTSLKQLCTEFNPDVLVEIGPHAALKGPIMQTIKTLGPAAIKISYLPTLIRGENATRTCLDTAGQLFVRGYPLDFFEINHRREEDEKPEVIPSLYTYPWSKQKYWDESRLSQQHRLKPFERNDLLGTVADWSSGLEPTWRNIIRTEDLPWLKEYRVQSRMVFPTSGFLSMVIEAAGQLASLNGLEPPLFEIKNFAVSEHLFIEDGQECEVLLNLRPHKLSSGAQQSYRISITSYEASRSWKRHCTGTVLAISRHPEASPSGSLSDDDQSVPMSRTSSSSGSQRSSARGIRRPRIKPSTQAQEEKGRDEVYKMFSARSISYPASFKGWFNGSLTNEYMTAQCQLPDTKSTMPMEHETPYKVHPVVFDSMIQAATIGREALRGGHLTTSIPSFIRHLTVQSQYSELMRNRCASSVVIEPKTSSVMVELFSSVGESPTDVTDALITLSGLKFKTLAAARSTPVGPRELCYKVDWIGLPKAVPQKLEDKYEKAAVMIVLGHQDDAKNSPLGQLSARIRNETGGSAGICTIDQEVDWKDFFVIVWEVERPLLWPINESRIEQVKNLLTQCRGVMWVTQGANFDPTTPNSNLALGMIRTARSEMNAIASTLDLSSESGLTNTQKAQLIRDAFVVSVLSGNDDGEMEFAEDCGRLIVPRIHRDLSMDTEVHRALGLAAPYPQLFHQRGRHLQIARDIDSTCQDELYFDETPSGRLEDDEVEILIAASVVSRDDVTSGGGDESGVVFRSCAGTVTRVGRAVDNIHSGDRVCGLTAASFGTHARARCTSVAIIPDNVRIEIAACIPGPTLAAYYALAKVANVQPGERVLVQLSGPTGLAALPVVQYLGGTIYVLVMNDQEKAMAERVGVLPEEILDGRSIYLRQELEELTQGHGMDVVLALSSQDTTVAWGCVADFGRFVHIKTPGLDKRTRPELGTNATFSSLNMLSIAAHRPRAMGETLKMVAEKVSSGELRPPPVISVVRPPTLSQGLRAVRDGAVEPVVAYVDEEGEDYVKVTHELPGPIFNRRGTHMIVGGTGGLGLSIARYMLEHGATTILLLSRSGRTDENQGLLDLQHKASEQDGARVITMKCDVTDEMEFKKIFEECQKTLPHICGIIHAAMVLRDGLIEDMSHDDYQEVIRPKVRGATNIHNVLIQSKASLDYFVALSSAAGILGSRGQAAYAAANTFLDSLMHLRASKGFPGVSLDLTAVTGAGYLTGNAERQKDILRNFGHETVDEKEALALVGVAVCGIANPQCLTGMKLHLGKDGEWPYYASDARFIDLKAECLAEAEREGVAPKQAISTGTAFRSAKSDEEAIGIAAQGIVEKLSEVLTIAAEDLDVARNITSYGLDSLTAIELRNWIAKELRANLQILELLSSGTISDLAALIVQKTRTA</sequence>
<dbReference type="InterPro" id="IPR016036">
    <property type="entry name" value="Malonyl_transacylase_ACP-bd"/>
</dbReference>
<dbReference type="PROSITE" id="PS00606">
    <property type="entry name" value="KS3_1"/>
    <property type="match status" value="1"/>
</dbReference>
<dbReference type="SUPFAM" id="SSF50129">
    <property type="entry name" value="GroES-like"/>
    <property type="match status" value="1"/>
</dbReference>
<keyword evidence="5" id="KW-0511">Multifunctional enzyme</keyword>
<dbReference type="EMBL" id="MU853611">
    <property type="protein sequence ID" value="KAK4141471.1"/>
    <property type="molecule type" value="Genomic_DNA"/>
</dbReference>
<dbReference type="GO" id="GO:0004315">
    <property type="term" value="F:3-oxoacyl-[acyl-carrier-protein] synthase activity"/>
    <property type="evidence" value="ECO:0007669"/>
    <property type="project" value="InterPro"/>
</dbReference>
<feature type="region of interest" description="Disordered" evidence="7">
    <location>
        <begin position="1049"/>
        <end position="1104"/>
    </location>
</feature>
<dbReference type="Pfam" id="PF16197">
    <property type="entry name" value="KAsynt_C_assoc"/>
    <property type="match status" value="1"/>
</dbReference>
<dbReference type="InterPro" id="IPR032821">
    <property type="entry name" value="PKS_assoc"/>
</dbReference>
<keyword evidence="2" id="KW-0597">Phosphoprotein</keyword>
<dbReference type="SUPFAM" id="SSF47336">
    <property type="entry name" value="ACP-like"/>
    <property type="match status" value="1"/>
</dbReference>
<dbReference type="InterPro" id="IPR057326">
    <property type="entry name" value="KR_dom"/>
</dbReference>
<dbReference type="Gene3D" id="3.40.50.720">
    <property type="entry name" value="NAD(P)-binding Rossmann-like Domain"/>
    <property type="match status" value="2"/>
</dbReference>
<dbReference type="Pfam" id="PF23297">
    <property type="entry name" value="ACP_SdgA_C"/>
    <property type="match status" value="1"/>
</dbReference>
<dbReference type="Pfam" id="PF14765">
    <property type="entry name" value="PS-DH"/>
    <property type="match status" value="1"/>
</dbReference>
<dbReference type="Proteomes" id="UP001302676">
    <property type="component" value="Unassembled WGS sequence"/>
</dbReference>
<dbReference type="InterPro" id="IPR014030">
    <property type="entry name" value="Ketoacyl_synth_N"/>
</dbReference>
<dbReference type="SMART" id="SM00823">
    <property type="entry name" value="PKS_PP"/>
    <property type="match status" value="1"/>
</dbReference>
<dbReference type="InterPro" id="IPR049900">
    <property type="entry name" value="PKS_mFAS_DH"/>
</dbReference>
<accession>A0AAN6ZLA7</accession>
<reference evidence="11" key="1">
    <citation type="journal article" date="2023" name="Mol. Phylogenet. Evol.">
        <title>Genome-scale phylogeny and comparative genomics of the fungal order Sordariales.</title>
        <authorList>
            <person name="Hensen N."/>
            <person name="Bonometti L."/>
            <person name="Westerberg I."/>
            <person name="Brannstrom I.O."/>
            <person name="Guillou S."/>
            <person name="Cros-Aarteil S."/>
            <person name="Calhoun S."/>
            <person name="Haridas S."/>
            <person name="Kuo A."/>
            <person name="Mondo S."/>
            <person name="Pangilinan J."/>
            <person name="Riley R."/>
            <person name="LaButti K."/>
            <person name="Andreopoulos B."/>
            <person name="Lipzen A."/>
            <person name="Chen C."/>
            <person name="Yan M."/>
            <person name="Daum C."/>
            <person name="Ng V."/>
            <person name="Clum A."/>
            <person name="Steindorff A."/>
            <person name="Ohm R.A."/>
            <person name="Martin F."/>
            <person name="Silar P."/>
            <person name="Natvig D.O."/>
            <person name="Lalanne C."/>
            <person name="Gautier V."/>
            <person name="Ament-Velasquez S.L."/>
            <person name="Kruys A."/>
            <person name="Hutchinson M.I."/>
            <person name="Powell A.J."/>
            <person name="Barry K."/>
            <person name="Miller A.N."/>
            <person name="Grigoriev I.V."/>
            <person name="Debuchy R."/>
            <person name="Gladieux P."/>
            <person name="Hiltunen Thoren M."/>
            <person name="Johannesson H."/>
        </authorList>
    </citation>
    <scope>NUCLEOTIDE SEQUENCE</scope>
    <source>
        <strain evidence="11">CBS 141.50</strain>
    </source>
</reference>
<evidence type="ECO:0000256" key="4">
    <source>
        <dbReference type="ARBA" id="ARBA00023002"/>
    </source>
</evidence>
<dbReference type="InterPro" id="IPR020843">
    <property type="entry name" value="ER"/>
</dbReference>
<evidence type="ECO:0000259" key="8">
    <source>
        <dbReference type="PROSITE" id="PS50075"/>
    </source>
</evidence>
<dbReference type="InterPro" id="IPR056501">
    <property type="entry name" value="NAD-bd_HRPKS_sdrA"/>
</dbReference>
<feature type="region of interest" description="N-terminal hotdog fold" evidence="6">
    <location>
        <begin position="920"/>
        <end position="1053"/>
    </location>
</feature>
<dbReference type="Pfam" id="PF00698">
    <property type="entry name" value="Acyl_transf_1"/>
    <property type="match status" value="1"/>
</dbReference>
<dbReference type="CDD" id="cd05195">
    <property type="entry name" value="enoyl_red"/>
    <property type="match status" value="1"/>
</dbReference>
<dbReference type="PANTHER" id="PTHR43775:SF13">
    <property type="entry name" value="POLYKETIDE SYNTHASE 1"/>
    <property type="match status" value="1"/>
</dbReference>
<feature type="domain" description="PKS/mFAS DH" evidence="10">
    <location>
        <begin position="920"/>
        <end position="1256"/>
    </location>
</feature>
<keyword evidence="12" id="KW-1185">Reference proteome</keyword>
<dbReference type="InterPro" id="IPR011032">
    <property type="entry name" value="GroES-like_sf"/>
</dbReference>
<dbReference type="InterPro" id="IPR042104">
    <property type="entry name" value="PKS_dehydratase_sf"/>
</dbReference>
<feature type="domain" description="Ketosynthase family 3 (KS3)" evidence="9">
    <location>
        <begin position="6"/>
        <end position="431"/>
    </location>
</feature>
<evidence type="ECO:0000259" key="9">
    <source>
        <dbReference type="PROSITE" id="PS52004"/>
    </source>
</evidence>
<dbReference type="Gene3D" id="3.40.47.10">
    <property type="match status" value="1"/>
</dbReference>
<dbReference type="RefSeq" id="XP_062634842.1">
    <property type="nucleotide sequence ID" value="XM_062781589.1"/>
</dbReference>
<dbReference type="InterPro" id="IPR013968">
    <property type="entry name" value="PKS_KR"/>
</dbReference>
<dbReference type="Gene3D" id="3.30.70.3290">
    <property type="match status" value="1"/>
</dbReference>
<dbReference type="Pfam" id="PF21089">
    <property type="entry name" value="PKS_DH_N"/>
    <property type="match status" value="1"/>
</dbReference>
<dbReference type="PROSITE" id="PS50075">
    <property type="entry name" value="CARRIER"/>
    <property type="match status" value="1"/>
</dbReference>
<evidence type="ECO:0000256" key="6">
    <source>
        <dbReference type="PROSITE-ProRule" id="PRU01363"/>
    </source>
</evidence>
<dbReference type="PANTHER" id="PTHR43775">
    <property type="entry name" value="FATTY ACID SYNTHASE"/>
    <property type="match status" value="1"/>
</dbReference>
<feature type="domain" description="Carrier" evidence="8">
    <location>
        <begin position="2105"/>
        <end position="2182"/>
    </location>
</feature>
<feature type="compositionally biased region" description="Low complexity" evidence="7">
    <location>
        <begin position="1071"/>
        <end position="1085"/>
    </location>
</feature>
<dbReference type="InterPro" id="IPR014031">
    <property type="entry name" value="Ketoacyl_synth_C"/>
</dbReference>
<evidence type="ECO:0000256" key="7">
    <source>
        <dbReference type="SAM" id="MobiDB-lite"/>
    </source>
</evidence>
<dbReference type="GO" id="GO:0004312">
    <property type="term" value="F:fatty acid synthase activity"/>
    <property type="evidence" value="ECO:0007669"/>
    <property type="project" value="TreeGrafter"/>
</dbReference>
<dbReference type="SMART" id="SM00826">
    <property type="entry name" value="PKS_DH"/>
    <property type="match status" value="1"/>
</dbReference>
<dbReference type="PROSITE" id="PS51257">
    <property type="entry name" value="PROKAR_LIPOPROTEIN"/>
    <property type="match status" value="1"/>
</dbReference>
<dbReference type="InterPro" id="IPR001227">
    <property type="entry name" value="Ac_transferase_dom_sf"/>
</dbReference>
<dbReference type="GO" id="GO:0006633">
    <property type="term" value="P:fatty acid biosynthetic process"/>
    <property type="evidence" value="ECO:0007669"/>
    <property type="project" value="InterPro"/>
</dbReference>
<dbReference type="InterPro" id="IPR050091">
    <property type="entry name" value="PKS_NRPS_Biosynth_Enz"/>
</dbReference>
<evidence type="ECO:0000259" key="10">
    <source>
        <dbReference type="PROSITE" id="PS52019"/>
    </source>
</evidence>
<protein>
    <submittedName>
        <fullName evidence="11">Polyketide synthase</fullName>
    </submittedName>
</protein>
<dbReference type="GO" id="GO:0030639">
    <property type="term" value="P:polyketide biosynthetic process"/>
    <property type="evidence" value="ECO:0007669"/>
    <property type="project" value="UniProtKB-ARBA"/>
</dbReference>
<dbReference type="InterPro" id="IPR020841">
    <property type="entry name" value="PKS_Beta-ketoAc_synthase_dom"/>
</dbReference>
<dbReference type="Pfam" id="PF23114">
    <property type="entry name" value="NAD-bd_HRPKS_sdrA"/>
    <property type="match status" value="1"/>
</dbReference>
<comment type="caution">
    <text evidence="11">The sequence shown here is derived from an EMBL/GenBank/DDBJ whole genome shotgun (WGS) entry which is preliminary data.</text>
</comment>
<dbReference type="InterPro" id="IPR016039">
    <property type="entry name" value="Thiolase-like"/>
</dbReference>
<dbReference type="Gene3D" id="1.10.1200.10">
    <property type="entry name" value="ACP-like"/>
    <property type="match status" value="1"/>
</dbReference>
<evidence type="ECO:0000313" key="11">
    <source>
        <dbReference type="EMBL" id="KAK4141471.1"/>
    </source>
</evidence>
<organism evidence="11 12">
    <name type="scientific">Dichotomopilus funicola</name>
    <dbReference type="NCBI Taxonomy" id="1934379"/>
    <lineage>
        <taxon>Eukaryota</taxon>
        <taxon>Fungi</taxon>
        <taxon>Dikarya</taxon>
        <taxon>Ascomycota</taxon>
        <taxon>Pezizomycotina</taxon>
        <taxon>Sordariomycetes</taxon>
        <taxon>Sordariomycetidae</taxon>
        <taxon>Sordariales</taxon>
        <taxon>Chaetomiaceae</taxon>
        <taxon>Dichotomopilus</taxon>
    </lineage>
</organism>
<evidence type="ECO:0000313" key="12">
    <source>
        <dbReference type="Proteomes" id="UP001302676"/>
    </source>
</evidence>
<dbReference type="SUPFAM" id="SSF52151">
    <property type="entry name" value="FabD/lysophospholipase-like"/>
    <property type="match status" value="1"/>
</dbReference>
<dbReference type="SUPFAM" id="SSF51735">
    <property type="entry name" value="NAD(P)-binding Rossmann-fold domains"/>
    <property type="match status" value="2"/>
</dbReference>
<evidence type="ECO:0000256" key="3">
    <source>
        <dbReference type="ARBA" id="ARBA00022679"/>
    </source>
</evidence>
<dbReference type="InterPro" id="IPR014043">
    <property type="entry name" value="Acyl_transferase_dom"/>
</dbReference>
<dbReference type="GO" id="GO:0031177">
    <property type="term" value="F:phosphopantetheine binding"/>
    <property type="evidence" value="ECO:0007669"/>
    <property type="project" value="InterPro"/>
</dbReference>
<dbReference type="GO" id="GO:0016491">
    <property type="term" value="F:oxidoreductase activity"/>
    <property type="evidence" value="ECO:0007669"/>
    <property type="project" value="UniProtKB-KW"/>
</dbReference>
<dbReference type="CDD" id="cd00833">
    <property type="entry name" value="PKS"/>
    <property type="match status" value="1"/>
</dbReference>
<dbReference type="Pfam" id="PF00109">
    <property type="entry name" value="ketoacyl-synt"/>
    <property type="match status" value="1"/>
</dbReference>
<dbReference type="PROSITE" id="PS52004">
    <property type="entry name" value="KS3_2"/>
    <property type="match status" value="1"/>
</dbReference>
<dbReference type="SMART" id="SM00822">
    <property type="entry name" value="PKS_KR"/>
    <property type="match status" value="1"/>
</dbReference>
<gene>
    <name evidence="11" type="ORF">C8A04DRAFT_30970</name>
</gene>
<name>A0AAN6ZLA7_9PEZI</name>
<evidence type="ECO:0000256" key="2">
    <source>
        <dbReference type="ARBA" id="ARBA00022553"/>
    </source>
</evidence>
<dbReference type="Gene3D" id="3.10.129.110">
    <property type="entry name" value="Polyketide synthase dehydratase"/>
    <property type="match status" value="1"/>
</dbReference>
<dbReference type="InterPro" id="IPR036736">
    <property type="entry name" value="ACP-like_sf"/>
</dbReference>
<proteinExistence type="predicted"/>
<dbReference type="InterPro" id="IPR049551">
    <property type="entry name" value="PKS_DH_C"/>
</dbReference>
<dbReference type="PROSITE" id="PS00012">
    <property type="entry name" value="PHOSPHOPANTETHEINE"/>
    <property type="match status" value="1"/>
</dbReference>
<dbReference type="Gene3D" id="3.40.366.10">
    <property type="entry name" value="Malonyl-Coenzyme A Acyl Carrier Protein, domain 2"/>
    <property type="match status" value="1"/>
</dbReference>
<keyword evidence="3" id="KW-0808">Transferase</keyword>
<dbReference type="Gene3D" id="3.90.180.10">
    <property type="entry name" value="Medium-chain alcohol dehydrogenases, catalytic domain"/>
    <property type="match status" value="1"/>
</dbReference>
<dbReference type="Pfam" id="PF02801">
    <property type="entry name" value="Ketoacyl-synt_C"/>
    <property type="match status" value="1"/>
</dbReference>
<dbReference type="InterPro" id="IPR016035">
    <property type="entry name" value="Acyl_Trfase/lysoPLipase"/>
</dbReference>
<evidence type="ECO:0000256" key="5">
    <source>
        <dbReference type="ARBA" id="ARBA00023268"/>
    </source>
</evidence>
<feature type="region of interest" description="C-terminal hotdog fold" evidence="6">
    <location>
        <begin position="1097"/>
        <end position="1256"/>
    </location>
</feature>
<dbReference type="InterPro" id="IPR009081">
    <property type="entry name" value="PP-bd_ACP"/>
</dbReference>
<dbReference type="InterPro" id="IPR020807">
    <property type="entry name" value="PKS_DH"/>
</dbReference>
<dbReference type="InterPro" id="IPR006162">
    <property type="entry name" value="Ppantetheine_attach_site"/>
</dbReference>
<dbReference type="SMART" id="SM00825">
    <property type="entry name" value="PKS_KS"/>
    <property type="match status" value="1"/>
</dbReference>
<keyword evidence="1" id="KW-0596">Phosphopantetheine</keyword>
<dbReference type="PROSITE" id="PS52019">
    <property type="entry name" value="PKS_MFAS_DH"/>
    <property type="match status" value="1"/>
</dbReference>
<evidence type="ECO:0000256" key="1">
    <source>
        <dbReference type="ARBA" id="ARBA00022450"/>
    </source>
</evidence>
<dbReference type="InterPro" id="IPR049552">
    <property type="entry name" value="PKS_DH_N"/>
</dbReference>
<dbReference type="InterPro" id="IPR020806">
    <property type="entry name" value="PKS_PP-bd"/>
</dbReference>
<dbReference type="SUPFAM" id="SSF53901">
    <property type="entry name" value="Thiolase-like"/>
    <property type="match status" value="1"/>
</dbReference>
<dbReference type="GeneID" id="87818202"/>
<dbReference type="Pfam" id="PF08659">
    <property type="entry name" value="KR"/>
    <property type="match status" value="1"/>
</dbReference>
<dbReference type="InterPro" id="IPR018201">
    <property type="entry name" value="Ketoacyl_synth_AS"/>
</dbReference>
<dbReference type="SUPFAM" id="SSF55048">
    <property type="entry name" value="Probable ACP-binding domain of malonyl-CoA ACP transacylase"/>
    <property type="match status" value="1"/>
</dbReference>
<keyword evidence="4" id="KW-0560">Oxidoreductase</keyword>
<dbReference type="SMART" id="SM00827">
    <property type="entry name" value="PKS_AT"/>
    <property type="match status" value="1"/>
</dbReference>
<dbReference type="SMART" id="SM00829">
    <property type="entry name" value="PKS_ER"/>
    <property type="match status" value="1"/>
</dbReference>